<dbReference type="GO" id="GO:0004312">
    <property type="term" value="F:fatty acid synthase activity"/>
    <property type="evidence" value="ECO:0007669"/>
    <property type="project" value="TreeGrafter"/>
</dbReference>
<dbReference type="InterPro" id="IPR013968">
    <property type="entry name" value="PKS_KR"/>
</dbReference>
<keyword evidence="4" id="KW-1185">Reference proteome</keyword>
<dbReference type="PANTHER" id="PTHR43775">
    <property type="entry name" value="FATTY ACID SYNTHASE"/>
    <property type="match status" value="1"/>
</dbReference>
<accession>A0A069E1I9</accession>
<dbReference type="SMART" id="SM00822">
    <property type="entry name" value="PKS_KR"/>
    <property type="match status" value="1"/>
</dbReference>
<dbReference type="SUPFAM" id="SSF51735">
    <property type="entry name" value="NAD(P)-binding Rossmann-fold domains"/>
    <property type="match status" value="1"/>
</dbReference>
<dbReference type="AlphaFoldDB" id="A0A069E1I9"/>
<reference evidence="3 4" key="1">
    <citation type="journal article" date="2014" name="Antonie Van Leeuwenhoek">
        <title>Hyphomonas beringensis sp. nov. and Hyphomonas chukchiensis sp. nov., isolated from surface seawater of the Bering Sea and Chukchi Sea.</title>
        <authorList>
            <person name="Li C."/>
            <person name="Lai Q."/>
            <person name="Li G."/>
            <person name="Dong C."/>
            <person name="Wang J."/>
            <person name="Liao Y."/>
            <person name="Shao Z."/>
        </authorList>
    </citation>
    <scope>NUCLEOTIDE SEQUENCE [LARGE SCALE GENOMIC DNA]</scope>
    <source>
        <strain evidence="3 4">MHS-3</strain>
    </source>
</reference>
<organism evidence="3 4">
    <name type="scientific">Hyphomonas adhaerens MHS-3</name>
    <dbReference type="NCBI Taxonomy" id="1280949"/>
    <lineage>
        <taxon>Bacteria</taxon>
        <taxon>Pseudomonadati</taxon>
        <taxon>Pseudomonadota</taxon>
        <taxon>Alphaproteobacteria</taxon>
        <taxon>Hyphomonadales</taxon>
        <taxon>Hyphomonadaceae</taxon>
        <taxon>Hyphomonas</taxon>
    </lineage>
</organism>
<dbReference type="PANTHER" id="PTHR43775:SF51">
    <property type="entry name" value="INACTIVE PHENOLPHTHIOCEROL SYNTHESIS POLYKETIDE SYNTHASE TYPE I PKS1-RELATED"/>
    <property type="match status" value="1"/>
</dbReference>
<dbReference type="PATRIC" id="fig|1280949.3.peg.2720"/>
<gene>
    <name evidence="3" type="ORF">HAD_13379</name>
</gene>
<dbReference type="Pfam" id="PF08659">
    <property type="entry name" value="KR"/>
    <property type="match status" value="1"/>
</dbReference>
<evidence type="ECO:0000256" key="1">
    <source>
        <dbReference type="ARBA" id="ARBA00022679"/>
    </source>
</evidence>
<dbReference type="InterPro" id="IPR036291">
    <property type="entry name" value="NAD(P)-bd_dom_sf"/>
</dbReference>
<dbReference type="STRING" id="1280949.HAD_13379"/>
<dbReference type="OrthoDB" id="7617297at2"/>
<sequence>MRALNSVRIASYDGTTSLEHLGEIEITNAAPDYAEAIRQAIEAFGGNARIVSAPHSAGLCLLTEGLTEGLLANRHHMALQAILSADGNMRVIALDCASAPALSDIGGISGLCRSFRIERPGTRLTSLSIYAPADVDETASRVARSLDLPDSDYMLHTDEIRQDVLGDGLLPPPAHEGASTSPVWLISGGGRGVTANCAVELANRTGGSFILLGRSDMTEWPDWLEPETDLKALRSALAKNSTRPGTPKKPVEIDRFARKLLAGAEIASTIKSIETAGAYARYVQADIGDRASLRSTLATLVKEVGAVTGLVHGAGVLSDGLVSTLDLQSFETVFAPKVMGLEIILSCLDKRSLSHIALFSSASAVFGNEGQANYAAANAWLNNVAIQLATSMPDTQVKSFCWGPWHGGMVDDALARMFTERGIGLITRQEGARIFADQLLNSPHDQVRFVVGDEWGDQ</sequence>
<dbReference type="InterPro" id="IPR057326">
    <property type="entry name" value="KR_dom"/>
</dbReference>
<protein>
    <submittedName>
        <fullName evidence="3">Polyketide-type polyunsaturated fatty acid synthase PfaA</fullName>
    </submittedName>
</protein>
<feature type="domain" description="Ketoreductase" evidence="2">
    <location>
        <begin position="182"/>
        <end position="408"/>
    </location>
</feature>
<dbReference type="Proteomes" id="UP000027446">
    <property type="component" value="Unassembled WGS sequence"/>
</dbReference>
<dbReference type="GO" id="GO:0006633">
    <property type="term" value="P:fatty acid biosynthetic process"/>
    <property type="evidence" value="ECO:0007669"/>
    <property type="project" value="TreeGrafter"/>
</dbReference>
<evidence type="ECO:0000313" key="3">
    <source>
        <dbReference type="EMBL" id="KCZ83596.1"/>
    </source>
</evidence>
<proteinExistence type="predicted"/>
<name>A0A069E1I9_9PROT</name>
<comment type="caution">
    <text evidence="3">The sequence shown here is derived from an EMBL/GenBank/DDBJ whole genome shotgun (WGS) entry which is preliminary data.</text>
</comment>
<dbReference type="InterPro" id="IPR050091">
    <property type="entry name" value="PKS_NRPS_Biosynth_Enz"/>
</dbReference>
<dbReference type="eggNOG" id="COG4221">
    <property type="taxonomic scope" value="Bacteria"/>
</dbReference>
<evidence type="ECO:0000313" key="4">
    <source>
        <dbReference type="Proteomes" id="UP000027446"/>
    </source>
</evidence>
<keyword evidence="1" id="KW-0808">Transferase</keyword>
<dbReference type="RefSeq" id="WP_051596305.1">
    <property type="nucleotide sequence ID" value="NZ_ARYH01000002.1"/>
</dbReference>
<dbReference type="Gene3D" id="3.40.50.720">
    <property type="entry name" value="NAD(P)-binding Rossmann-like Domain"/>
    <property type="match status" value="1"/>
</dbReference>
<evidence type="ECO:0000259" key="2">
    <source>
        <dbReference type="SMART" id="SM00822"/>
    </source>
</evidence>
<dbReference type="CDD" id="cd08953">
    <property type="entry name" value="KR_2_SDR_x"/>
    <property type="match status" value="1"/>
</dbReference>
<dbReference type="EMBL" id="ARYH01000002">
    <property type="protein sequence ID" value="KCZ83596.1"/>
    <property type="molecule type" value="Genomic_DNA"/>
</dbReference>